<comment type="caution">
    <text evidence="2">The sequence shown here is derived from an EMBL/GenBank/DDBJ whole genome shotgun (WGS) entry which is preliminary data.</text>
</comment>
<protein>
    <submittedName>
        <fullName evidence="2">Uncharacterized protein</fullName>
    </submittedName>
</protein>
<reference evidence="2" key="2">
    <citation type="submission" date="2021-09" db="EMBL/GenBank/DDBJ databases">
        <authorList>
            <person name="Jia N."/>
            <person name="Wang J."/>
            <person name="Shi W."/>
            <person name="Du L."/>
            <person name="Sun Y."/>
            <person name="Zhan W."/>
            <person name="Jiang J."/>
            <person name="Wang Q."/>
            <person name="Zhang B."/>
            <person name="Ji P."/>
            <person name="Sakyi L.B."/>
            <person name="Cui X."/>
            <person name="Yuan T."/>
            <person name="Jiang B."/>
            <person name="Yang W."/>
            <person name="Lam T.T.-Y."/>
            <person name="Chang Q."/>
            <person name="Ding S."/>
            <person name="Wang X."/>
            <person name="Zhu J."/>
            <person name="Ruan X."/>
            <person name="Zhao L."/>
            <person name="Wei J."/>
            <person name="Que T."/>
            <person name="Du C."/>
            <person name="Cheng J."/>
            <person name="Dai P."/>
            <person name="Han X."/>
            <person name="Huang E."/>
            <person name="Gao Y."/>
            <person name="Liu J."/>
            <person name="Shao H."/>
            <person name="Ye R."/>
            <person name="Li L."/>
            <person name="Wei W."/>
            <person name="Wang X."/>
            <person name="Wang C."/>
            <person name="Huo Q."/>
            <person name="Li W."/>
            <person name="Guo W."/>
            <person name="Chen H."/>
            <person name="Chen S."/>
            <person name="Zhou L."/>
            <person name="Zhou L."/>
            <person name="Ni X."/>
            <person name="Tian J."/>
            <person name="Zhou Y."/>
            <person name="Sheng Y."/>
            <person name="Liu T."/>
            <person name="Pan Y."/>
            <person name="Xia L."/>
            <person name="Li J."/>
            <person name="Zhao F."/>
            <person name="Cao W."/>
        </authorList>
    </citation>
    <scope>NUCLEOTIDE SEQUENCE</scope>
    <source>
        <strain evidence="2">Rsan-2018</strain>
        <tissue evidence="2">Larvae</tissue>
    </source>
</reference>
<keyword evidence="3" id="KW-1185">Reference proteome</keyword>
<organism evidence="2 3">
    <name type="scientific">Rhipicephalus sanguineus</name>
    <name type="common">Brown dog tick</name>
    <name type="synonym">Ixodes sanguineus</name>
    <dbReference type="NCBI Taxonomy" id="34632"/>
    <lineage>
        <taxon>Eukaryota</taxon>
        <taxon>Metazoa</taxon>
        <taxon>Ecdysozoa</taxon>
        <taxon>Arthropoda</taxon>
        <taxon>Chelicerata</taxon>
        <taxon>Arachnida</taxon>
        <taxon>Acari</taxon>
        <taxon>Parasitiformes</taxon>
        <taxon>Ixodida</taxon>
        <taxon>Ixodoidea</taxon>
        <taxon>Ixodidae</taxon>
        <taxon>Rhipicephalinae</taxon>
        <taxon>Rhipicephalus</taxon>
        <taxon>Rhipicephalus</taxon>
    </lineage>
</organism>
<feature type="compositionally biased region" description="Basic and acidic residues" evidence="1">
    <location>
        <begin position="82"/>
        <end position="93"/>
    </location>
</feature>
<dbReference type="Proteomes" id="UP000821837">
    <property type="component" value="Chromosome 8"/>
</dbReference>
<gene>
    <name evidence="2" type="ORF">HPB52_018289</name>
</gene>
<reference evidence="2" key="1">
    <citation type="journal article" date="2020" name="Cell">
        <title>Large-Scale Comparative Analyses of Tick Genomes Elucidate Their Genetic Diversity and Vector Capacities.</title>
        <authorList>
            <consortium name="Tick Genome and Microbiome Consortium (TIGMIC)"/>
            <person name="Jia N."/>
            <person name="Wang J."/>
            <person name="Shi W."/>
            <person name="Du L."/>
            <person name="Sun Y."/>
            <person name="Zhan W."/>
            <person name="Jiang J.F."/>
            <person name="Wang Q."/>
            <person name="Zhang B."/>
            <person name="Ji P."/>
            <person name="Bell-Sakyi L."/>
            <person name="Cui X.M."/>
            <person name="Yuan T.T."/>
            <person name="Jiang B.G."/>
            <person name="Yang W.F."/>
            <person name="Lam T.T."/>
            <person name="Chang Q.C."/>
            <person name="Ding S.J."/>
            <person name="Wang X.J."/>
            <person name="Zhu J.G."/>
            <person name="Ruan X.D."/>
            <person name="Zhao L."/>
            <person name="Wei J.T."/>
            <person name="Ye R.Z."/>
            <person name="Que T.C."/>
            <person name="Du C.H."/>
            <person name="Zhou Y.H."/>
            <person name="Cheng J.X."/>
            <person name="Dai P.F."/>
            <person name="Guo W.B."/>
            <person name="Han X.H."/>
            <person name="Huang E.J."/>
            <person name="Li L.F."/>
            <person name="Wei W."/>
            <person name="Gao Y.C."/>
            <person name="Liu J.Z."/>
            <person name="Shao H.Z."/>
            <person name="Wang X."/>
            <person name="Wang C.C."/>
            <person name="Yang T.C."/>
            <person name="Huo Q.B."/>
            <person name="Li W."/>
            <person name="Chen H.Y."/>
            <person name="Chen S.E."/>
            <person name="Zhou L.G."/>
            <person name="Ni X.B."/>
            <person name="Tian J.H."/>
            <person name="Sheng Y."/>
            <person name="Liu T."/>
            <person name="Pan Y.S."/>
            <person name="Xia L.Y."/>
            <person name="Li J."/>
            <person name="Zhao F."/>
            <person name="Cao W.C."/>
        </authorList>
    </citation>
    <scope>NUCLEOTIDE SEQUENCE</scope>
    <source>
        <strain evidence="2">Rsan-2018</strain>
    </source>
</reference>
<dbReference type="AlphaFoldDB" id="A0A9D4PI60"/>
<proteinExistence type="predicted"/>
<evidence type="ECO:0000313" key="3">
    <source>
        <dbReference type="Proteomes" id="UP000821837"/>
    </source>
</evidence>
<name>A0A9D4PI60_RHISA</name>
<dbReference type="EMBL" id="JABSTV010001254">
    <property type="protein sequence ID" value="KAH7939860.1"/>
    <property type="molecule type" value="Genomic_DNA"/>
</dbReference>
<feature type="region of interest" description="Disordered" evidence="1">
    <location>
        <begin position="23"/>
        <end position="93"/>
    </location>
</feature>
<sequence>MCIGILVRGRKVYVGAATGLLRSTPECVSGRPSDRDDPGQDSATRERKTLLLKPRSVTEEQNKEAAAVPKDLSLHLRPRGSILEERDPLTRLG</sequence>
<evidence type="ECO:0000256" key="1">
    <source>
        <dbReference type="SAM" id="MobiDB-lite"/>
    </source>
</evidence>
<accession>A0A9D4PI60</accession>
<evidence type="ECO:0000313" key="2">
    <source>
        <dbReference type="EMBL" id="KAH7939860.1"/>
    </source>
</evidence>
<feature type="compositionally biased region" description="Basic and acidic residues" evidence="1">
    <location>
        <begin position="32"/>
        <end position="49"/>
    </location>
</feature>